<dbReference type="InterPro" id="IPR005467">
    <property type="entry name" value="His_kinase_dom"/>
</dbReference>
<keyword evidence="6" id="KW-0472">Membrane</keyword>
<comment type="catalytic activity">
    <reaction evidence="1">
        <text>ATP + protein L-histidine = ADP + protein N-phospho-L-histidine.</text>
        <dbReference type="EC" id="2.7.13.3"/>
    </reaction>
</comment>
<dbReference type="PANTHER" id="PTHR43547:SF2">
    <property type="entry name" value="HYBRID SIGNAL TRANSDUCTION HISTIDINE KINASE C"/>
    <property type="match status" value="1"/>
</dbReference>
<protein>
    <recommendedName>
        <fullName evidence="2">histidine kinase</fullName>
        <ecNumber evidence="2">2.7.13.3</ecNumber>
    </recommendedName>
</protein>
<sequence>MKNERWRSLLVLLLLLIAGGSGFLLLLRCDNKYTQALPAAPGINLLQEDPSQPAFLVDGWEYYPGVLLDPEEISSSQAGFLSVYVGRYPNFSEQLGSPFGEATYRLTLRNEGEPVPLVLYIPELLCAGKIYIAGTEAGELGSIDPYRPLAADGFYAFTAGEETEIVIQCVNYTHYYSGLYYPPAVGTAEGISHLVTTRLAVYGFLCFAPLAVALSNLALWAMGREKLSRRMGLLCLCSSLRTAYPFLHALGFPLVCLLYSMEDACGGIVLLCAMHIAGELSGAVNRWYHRQLAIPAAVGMCTAFAVFPALILPYVPSFINLYGIVLFIYKALSGAYLLLLAVRALRTGDPLSRFLLFAAGLYGLSLTVSTLTINSFEPARGAWPEEYGGFLLTFGFAALMVRRSILLSRENQRLTCHLQEAVDRRTHAIETLLAERRELLGSLIHDLKNPLAAVKSYAELVRSGGVALDRETAGYLDALTDRVGAIEERFSFLQSFSRGERGASALQTFSLSGFLREFYEDNRPDMELSGQSFHLVLCPGELFLRGDPERLRAALENLCYNALSFTPKDGTITLSLEQENGMAAVRVSDTGAGIAPEDLPHVFERGFTRRPEGEGMGLFIVRTITLEHSGTAEVSSLPGHGSVFTLRFPLSAPDLPEENA</sequence>
<evidence type="ECO:0000313" key="9">
    <source>
        <dbReference type="Proteomes" id="UP000824141"/>
    </source>
</evidence>
<dbReference type="InterPro" id="IPR036890">
    <property type="entry name" value="HATPase_C_sf"/>
</dbReference>
<keyword evidence="4 8" id="KW-0808">Transferase</keyword>
<dbReference type="GO" id="GO:0000155">
    <property type="term" value="F:phosphorelay sensor kinase activity"/>
    <property type="evidence" value="ECO:0007669"/>
    <property type="project" value="InterPro"/>
</dbReference>
<accession>A0A9D1FTW4</accession>
<keyword evidence="3" id="KW-0597">Phosphoprotein</keyword>
<evidence type="ECO:0000313" key="8">
    <source>
        <dbReference type="EMBL" id="HIS79804.1"/>
    </source>
</evidence>
<evidence type="ECO:0000256" key="6">
    <source>
        <dbReference type="SAM" id="Phobius"/>
    </source>
</evidence>
<reference evidence="8" key="1">
    <citation type="submission" date="2020-10" db="EMBL/GenBank/DDBJ databases">
        <authorList>
            <person name="Gilroy R."/>
        </authorList>
    </citation>
    <scope>NUCLEOTIDE SEQUENCE</scope>
    <source>
        <strain evidence="8">6086</strain>
    </source>
</reference>
<evidence type="ECO:0000256" key="3">
    <source>
        <dbReference type="ARBA" id="ARBA00022553"/>
    </source>
</evidence>
<feature type="transmembrane region" description="Helical" evidence="6">
    <location>
        <begin position="199"/>
        <end position="222"/>
    </location>
</feature>
<feature type="transmembrane region" description="Helical" evidence="6">
    <location>
        <begin position="243"/>
        <end position="261"/>
    </location>
</feature>
<dbReference type="Gene3D" id="1.10.287.130">
    <property type="match status" value="1"/>
</dbReference>
<dbReference type="SMART" id="SM00388">
    <property type="entry name" value="HisKA"/>
    <property type="match status" value="1"/>
</dbReference>
<organism evidence="8 9">
    <name type="scientific">Candidatus Caccousia stercoris</name>
    <dbReference type="NCBI Taxonomy" id="2840723"/>
    <lineage>
        <taxon>Bacteria</taxon>
        <taxon>Bacillati</taxon>
        <taxon>Bacillota</taxon>
        <taxon>Clostridia</taxon>
        <taxon>Eubacteriales</taxon>
        <taxon>Oscillospiraceae</taxon>
        <taxon>Oscillospiraceae incertae sedis</taxon>
        <taxon>Candidatus Caccousia</taxon>
    </lineage>
</organism>
<evidence type="ECO:0000256" key="2">
    <source>
        <dbReference type="ARBA" id="ARBA00012438"/>
    </source>
</evidence>
<evidence type="ECO:0000259" key="7">
    <source>
        <dbReference type="PROSITE" id="PS50109"/>
    </source>
</evidence>
<keyword evidence="6" id="KW-1133">Transmembrane helix</keyword>
<reference evidence="8" key="2">
    <citation type="journal article" date="2021" name="PeerJ">
        <title>Extensive microbial diversity within the chicken gut microbiome revealed by metagenomics and culture.</title>
        <authorList>
            <person name="Gilroy R."/>
            <person name="Ravi A."/>
            <person name="Getino M."/>
            <person name="Pursley I."/>
            <person name="Horton D.L."/>
            <person name="Alikhan N.F."/>
            <person name="Baker D."/>
            <person name="Gharbi K."/>
            <person name="Hall N."/>
            <person name="Watson M."/>
            <person name="Adriaenssens E.M."/>
            <person name="Foster-Nyarko E."/>
            <person name="Jarju S."/>
            <person name="Secka A."/>
            <person name="Antonio M."/>
            <person name="Oren A."/>
            <person name="Chaudhuri R.R."/>
            <person name="La Ragione R."/>
            <person name="Hildebrand F."/>
            <person name="Pallen M.J."/>
        </authorList>
    </citation>
    <scope>NUCLEOTIDE SEQUENCE</scope>
    <source>
        <strain evidence="8">6086</strain>
    </source>
</reference>
<dbReference type="PROSITE" id="PS50109">
    <property type="entry name" value="HIS_KIN"/>
    <property type="match status" value="1"/>
</dbReference>
<dbReference type="AlphaFoldDB" id="A0A9D1FTW4"/>
<gene>
    <name evidence="8" type="ORF">IAD03_10595</name>
</gene>
<dbReference type="Proteomes" id="UP000824141">
    <property type="component" value="Unassembled WGS sequence"/>
</dbReference>
<dbReference type="SUPFAM" id="SSF55874">
    <property type="entry name" value="ATPase domain of HSP90 chaperone/DNA topoisomerase II/histidine kinase"/>
    <property type="match status" value="1"/>
</dbReference>
<evidence type="ECO:0000256" key="1">
    <source>
        <dbReference type="ARBA" id="ARBA00000085"/>
    </source>
</evidence>
<dbReference type="SMART" id="SM00387">
    <property type="entry name" value="HATPase_c"/>
    <property type="match status" value="1"/>
</dbReference>
<feature type="transmembrane region" description="Helical" evidence="6">
    <location>
        <begin position="387"/>
        <end position="405"/>
    </location>
</feature>
<feature type="transmembrane region" description="Helical" evidence="6">
    <location>
        <begin position="354"/>
        <end position="375"/>
    </location>
</feature>
<feature type="transmembrane region" description="Helical" evidence="6">
    <location>
        <begin position="292"/>
        <end position="315"/>
    </location>
</feature>
<name>A0A9D1FTW4_9FIRM</name>
<keyword evidence="6" id="KW-0812">Transmembrane</keyword>
<dbReference type="PANTHER" id="PTHR43547">
    <property type="entry name" value="TWO-COMPONENT HISTIDINE KINASE"/>
    <property type="match status" value="1"/>
</dbReference>
<feature type="transmembrane region" description="Helical" evidence="6">
    <location>
        <begin position="321"/>
        <end position="342"/>
    </location>
</feature>
<dbReference type="InterPro" id="IPR004358">
    <property type="entry name" value="Sig_transdc_His_kin-like_C"/>
</dbReference>
<dbReference type="EMBL" id="DVJM01000240">
    <property type="protein sequence ID" value="HIS79804.1"/>
    <property type="molecule type" value="Genomic_DNA"/>
</dbReference>
<keyword evidence="5" id="KW-0902">Two-component regulatory system</keyword>
<dbReference type="EC" id="2.7.13.3" evidence="2"/>
<dbReference type="Pfam" id="PF02518">
    <property type="entry name" value="HATPase_c"/>
    <property type="match status" value="1"/>
</dbReference>
<dbReference type="SUPFAM" id="SSF47384">
    <property type="entry name" value="Homodimeric domain of signal transducing histidine kinase"/>
    <property type="match status" value="1"/>
</dbReference>
<evidence type="ECO:0000256" key="4">
    <source>
        <dbReference type="ARBA" id="ARBA00022777"/>
    </source>
</evidence>
<comment type="caution">
    <text evidence="8">The sequence shown here is derived from an EMBL/GenBank/DDBJ whole genome shotgun (WGS) entry which is preliminary data.</text>
</comment>
<dbReference type="InterPro" id="IPR003661">
    <property type="entry name" value="HisK_dim/P_dom"/>
</dbReference>
<dbReference type="InterPro" id="IPR003594">
    <property type="entry name" value="HATPase_dom"/>
</dbReference>
<dbReference type="InterPro" id="IPR036097">
    <property type="entry name" value="HisK_dim/P_sf"/>
</dbReference>
<dbReference type="PRINTS" id="PR00344">
    <property type="entry name" value="BCTRLSENSOR"/>
</dbReference>
<feature type="domain" description="Histidine kinase" evidence="7">
    <location>
        <begin position="442"/>
        <end position="652"/>
    </location>
</feature>
<proteinExistence type="predicted"/>
<keyword evidence="4 8" id="KW-0418">Kinase</keyword>
<evidence type="ECO:0000256" key="5">
    <source>
        <dbReference type="ARBA" id="ARBA00023012"/>
    </source>
</evidence>
<dbReference type="Gene3D" id="3.30.565.10">
    <property type="entry name" value="Histidine kinase-like ATPase, C-terminal domain"/>
    <property type="match status" value="1"/>
</dbReference>
<dbReference type="CDD" id="cd00082">
    <property type="entry name" value="HisKA"/>
    <property type="match status" value="1"/>
</dbReference>